<dbReference type="InterPro" id="IPR017850">
    <property type="entry name" value="Alkaline_phosphatase_core_sf"/>
</dbReference>
<dbReference type="Gene3D" id="3.40.720.10">
    <property type="entry name" value="Alkaline Phosphatase, subunit A"/>
    <property type="match status" value="1"/>
</dbReference>
<dbReference type="SUPFAM" id="SSF53649">
    <property type="entry name" value="Alkaline phosphatase-like"/>
    <property type="match status" value="1"/>
</dbReference>
<dbReference type="GO" id="GO:0004035">
    <property type="term" value="F:alkaline phosphatase activity"/>
    <property type="evidence" value="ECO:0007669"/>
    <property type="project" value="InterPro"/>
</dbReference>
<dbReference type="CDD" id="cd16016">
    <property type="entry name" value="AP-SPAP"/>
    <property type="match status" value="1"/>
</dbReference>
<dbReference type="Proteomes" id="UP001055105">
    <property type="component" value="Unassembled WGS sequence"/>
</dbReference>
<dbReference type="PIRSF" id="PIRSF031924">
    <property type="entry name" value="Pi-irrepressible_AP"/>
    <property type="match status" value="1"/>
</dbReference>
<organism evidence="3 5">
    <name type="scientific">Alistipes finegoldii</name>
    <dbReference type="NCBI Taxonomy" id="214856"/>
    <lineage>
        <taxon>Bacteria</taxon>
        <taxon>Pseudomonadati</taxon>
        <taxon>Bacteroidota</taxon>
        <taxon>Bacteroidia</taxon>
        <taxon>Bacteroidales</taxon>
        <taxon>Rikenellaceae</taxon>
        <taxon>Alistipes</taxon>
    </lineage>
</organism>
<reference evidence="3" key="1">
    <citation type="submission" date="2022-01" db="EMBL/GenBank/DDBJ databases">
        <title>Novel bile acid biosynthetic pathways are enriched in the microbiome of centenarians.</title>
        <authorList>
            <person name="Sato Y."/>
            <person name="Atarashi K."/>
            <person name="Plichta R.D."/>
            <person name="Arai Y."/>
            <person name="Sasajima S."/>
            <person name="Kearney M.S."/>
            <person name="Suda W."/>
            <person name="Takeshita K."/>
            <person name="Sasaki T."/>
            <person name="Okamoto S."/>
            <person name="Skelly N.A."/>
            <person name="Okamura Y."/>
            <person name="Vlamakis H."/>
            <person name="Li Y."/>
            <person name="Tanoue T."/>
            <person name="Takei H."/>
            <person name="Nittono H."/>
            <person name="Narushima S."/>
            <person name="Irie J."/>
            <person name="Itoh H."/>
            <person name="Moriya K."/>
            <person name="Sugiura Y."/>
            <person name="Suematsu M."/>
            <person name="Moritoki N."/>
            <person name="Shibata S."/>
            <person name="Littman R.D."/>
            <person name="Fischbach A.M."/>
            <person name="Uwamino Y."/>
            <person name="Inoue T."/>
            <person name="Honda A."/>
            <person name="Hattori M."/>
            <person name="Murai T."/>
            <person name="Xavier J.R."/>
            <person name="Hirose N."/>
            <person name="Honda K."/>
        </authorList>
    </citation>
    <scope>NUCLEOTIDE SEQUENCE</scope>
    <source>
        <strain evidence="3">CE91-St16</strain>
    </source>
</reference>
<evidence type="ECO:0000256" key="2">
    <source>
        <dbReference type="SAM" id="SignalP"/>
    </source>
</evidence>
<sequence>MKHKIILLAIAAFAALEVSAARPRLVVNIVVGSMRAEDLSRYADNYGEGGLRRLIDGGTVFADSRYDYQQTTTPVSLATLSTGAMPSTHGVIGSRWRDYVANEAVELIAGRNGAGPYNLIAPTLSEALLQHEPGSKAVTVAAEATSAIVLGGRGGEVFWLDSARCGWTTSPYYAADVPEWVARSNRERYNLSYIAPEWRTLYEKGRYVNSRNWDVILTGKNKKEKDETGSGRLKLTTDFDRMLYTPAGNTAVFGFAKQAIAQFKLGTDGTPDLLNICLDSSRRISEAYGPESVESEDMYYRLDRDLADFLTFVFAQVKNGEVLVVFTSDHGTSPSYDAGREEADRFNARQFEVIVNGFLNVRYGMGNWVLEYEDKCLYLNHNLIYERGLNLADVQNEVAIFAMQFRGVSHALSATAMRTSYFGSGYARKMQNSFYPRRSGDVIMNLMPGWIEENDRCASSSGSMYGYDTQVPLVFYGFGAGPLRVKRRVDMTAVAPTVARVLEITEPAASEGEVLPEIIDF</sequence>
<proteinExistence type="predicted"/>
<reference evidence="4" key="2">
    <citation type="submission" date="2023-10" db="EMBL/GenBank/DDBJ databases">
        <title>Genome Sequence of the Bacteria from From Gut Wall in Crohn's Disease.</title>
        <authorList>
            <person name="Rodriguez-Palacios A."/>
        </authorList>
    </citation>
    <scope>NUCLEOTIDE SEQUENCE</scope>
    <source>
        <strain evidence="4">CavFT-hAR58</strain>
    </source>
</reference>
<keyword evidence="1" id="KW-0597">Phosphoprotein</keyword>
<evidence type="ECO:0000313" key="3">
    <source>
        <dbReference type="EMBL" id="GKI17522.1"/>
    </source>
</evidence>
<protein>
    <submittedName>
        <fullName evidence="3 4">Alkaline phosphatase</fullName>
    </submittedName>
</protein>
<feature type="chain" id="PRO_5041323567" evidence="2">
    <location>
        <begin position="21"/>
        <end position="521"/>
    </location>
</feature>
<evidence type="ECO:0000313" key="5">
    <source>
        <dbReference type="Proteomes" id="UP001055105"/>
    </source>
</evidence>
<keyword evidence="2" id="KW-0732">Signal</keyword>
<evidence type="ECO:0000313" key="4">
    <source>
        <dbReference type="EMBL" id="MDU0259879.1"/>
    </source>
</evidence>
<dbReference type="Gene3D" id="3.30.1360.150">
    <property type="match status" value="1"/>
</dbReference>
<dbReference type="RefSeq" id="WP_237959062.1">
    <property type="nucleotide sequence ID" value="NZ_AP025581.1"/>
</dbReference>
<gene>
    <name evidence="3" type="ORF">CE91St16_04300</name>
    <name evidence="4" type="ORF">RVH17_07105</name>
</gene>
<dbReference type="EMBL" id="JAWDES010000005">
    <property type="protein sequence ID" value="MDU0259879.1"/>
    <property type="molecule type" value="Genomic_DNA"/>
</dbReference>
<accession>A0AA37KKD4</accession>
<feature type="active site" description="Phosphothreonine intermediate" evidence="1">
    <location>
        <position position="73"/>
    </location>
</feature>
<dbReference type="InterPro" id="IPR002591">
    <property type="entry name" value="Phosphodiest/P_Trfase"/>
</dbReference>
<dbReference type="Proteomes" id="UP001181347">
    <property type="component" value="Unassembled WGS sequence"/>
</dbReference>
<dbReference type="AlphaFoldDB" id="A0AA37KKD4"/>
<dbReference type="EMBL" id="BQOL01000001">
    <property type="protein sequence ID" value="GKI17522.1"/>
    <property type="molecule type" value="Genomic_DNA"/>
</dbReference>
<dbReference type="Pfam" id="PF01663">
    <property type="entry name" value="Phosphodiest"/>
    <property type="match status" value="1"/>
</dbReference>
<dbReference type="InterPro" id="IPR026263">
    <property type="entry name" value="Alkaline_phosphatase_prok"/>
</dbReference>
<feature type="signal peptide" evidence="2">
    <location>
        <begin position="1"/>
        <end position="20"/>
    </location>
</feature>
<comment type="caution">
    <text evidence="3">The sequence shown here is derived from an EMBL/GenBank/DDBJ whole genome shotgun (WGS) entry which is preliminary data.</text>
</comment>
<name>A0AA37KKD4_9BACT</name>
<evidence type="ECO:0000256" key="1">
    <source>
        <dbReference type="PIRSR" id="PIRSR031924-50"/>
    </source>
</evidence>